<evidence type="ECO:0000256" key="3">
    <source>
        <dbReference type="ARBA" id="ARBA00022737"/>
    </source>
</evidence>
<protein>
    <recommendedName>
        <fullName evidence="6">Glycolate oxidase iron-sulfur subunit</fullName>
        <ecNumber evidence="6">1.1.99.14</ecNumber>
    </recommendedName>
</protein>
<evidence type="ECO:0000259" key="8">
    <source>
        <dbReference type="PROSITE" id="PS51379"/>
    </source>
</evidence>
<dbReference type="Pfam" id="PF02754">
    <property type="entry name" value="CCG"/>
    <property type="match status" value="2"/>
</dbReference>
<evidence type="ECO:0000313" key="9">
    <source>
        <dbReference type="EMBL" id="MBD3848151.1"/>
    </source>
</evidence>
<dbReference type="SUPFAM" id="SSF46548">
    <property type="entry name" value="alpha-helical ferredoxin"/>
    <property type="match status" value="1"/>
</dbReference>
<feature type="domain" description="4Fe-4S ferredoxin-type" evidence="8">
    <location>
        <begin position="15"/>
        <end position="45"/>
    </location>
</feature>
<comment type="cofactor">
    <cofactor evidence="6">
        <name>[4Fe-4S] cluster</name>
        <dbReference type="ChEBI" id="CHEBI:49883"/>
    </cofactor>
    <text evidence="6">Binds 2 [4Fe-4S] clusters.</text>
</comment>
<evidence type="ECO:0000256" key="4">
    <source>
        <dbReference type="ARBA" id="ARBA00023004"/>
    </source>
</evidence>
<keyword evidence="10" id="KW-1185">Reference proteome</keyword>
<dbReference type="PANTHER" id="PTHR32479:SF17">
    <property type="entry name" value="GLYCOLATE OXIDASE IRON-SULFUR SUBUNIT"/>
    <property type="match status" value="1"/>
</dbReference>
<accession>A0A927EBB8</accession>
<dbReference type="InterPro" id="IPR012257">
    <property type="entry name" value="Glc_ox_4Fe-4S"/>
</dbReference>
<feature type="compositionally biased region" description="Low complexity" evidence="7">
    <location>
        <begin position="441"/>
        <end position="450"/>
    </location>
</feature>
<keyword evidence="5 6" id="KW-0411">Iron-sulfur</keyword>
<dbReference type="InterPro" id="IPR004017">
    <property type="entry name" value="Cys_rich_dom"/>
</dbReference>
<comment type="function">
    <text evidence="6">Component of a complex that catalyzes the oxidation of glycolate to glyoxylate.</text>
</comment>
<sequence length="457" mass="49407">MQTDFTAGQLRDPAIREAADILGTCVHYGFCTNTCPTYVLSRDENESPRGRIDLIRAMLESGGPPKPQTVAHLDSCLSCLSCMTTCAAKVDYAHLIDRARIYVERHHRRPLAERTLRALLALVLPRPQLFHAALVLGRLGRPLQRLLPSRIRPLLAMIPERTRTEVLRPQVFRAQGERRARVALLAGCAQQVLDGNINAATIRLLTRHGCEVVVAAGVGCCGSLTLHMGREDEAIAAATTNVRAWMRERRGEGLDAVIVNASGCGTTVKDYGHLLARTELAGEAKEIADIARDVTEFIASIGLRPVAPERPRLRVSYHDACSMQHGQRVTRPPRDLLRAAGFEVVDVPEKHFCCGSAGTYNLLQPATAETLGRRKAGHIDSTAPDIVAAGNIGCLTQLRRYVGAPMAHTAELLDWATGGPLPPALAGVTLTSRPAPEPEEAPAASAAPTPNDDAGFW</sequence>
<dbReference type="NCBIfam" id="NF008434">
    <property type="entry name" value="PRK11274.1"/>
    <property type="match status" value="1"/>
</dbReference>
<evidence type="ECO:0000256" key="2">
    <source>
        <dbReference type="ARBA" id="ARBA00022723"/>
    </source>
</evidence>
<dbReference type="PROSITE" id="PS51379">
    <property type="entry name" value="4FE4S_FER_2"/>
    <property type="match status" value="1"/>
</dbReference>
<keyword evidence="9" id="KW-0560">Oxidoreductase</keyword>
<dbReference type="GO" id="GO:0046872">
    <property type="term" value="F:metal ion binding"/>
    <property type="evidence" value="ECO:0007669"/>
    <property type="project" value="UniProtKB-UniRule"/>
</dbReference>
<dbReference type="InterPro" id="IPR017896">
    <property type="entry name" value="4Fe4S_Fe-S-bd"/>
</dbReference>
<evidence type="ECO:0000256" key="5">
    <source>
        <dbReference type="ARBA" id="ARBA00023014"/>
    </source>
</evidence>
<keyword evidence="3" id="KW-0677">Repeat</keyword>
<dbReference type="GO" id="GO:0019154">
    <property type="term" value="F:glycolate dehydrogenase activity"/>
    <property type="evidence" value="ECO:0007669"/>
    <property type="project" value="UniProtKB-EC"/>
</dbReference>
<dbReference type="Pfam" id="PF12838">
    <property type="entry name" value="Fer4_7"/>
    <property type="match status" value="1"/>
</dbReference>
<evidence type="ECO:0000256" key="7">
    <source>
        <dbReference type="SAM" id="MobiDB-lite"/>
    </source>
</evidence>
<reference evidence="9" key="1">
    <citation type="submission" date="2020-09" db="EMBL/GenBank/DDBJ databases">
        <title>Bosea spartocytisi sp. nov. a root nodule endophyte of Spartocytisus supranubius in the high mountain ecosystem fo the Teide National Park (Canary Islands, Spain).</title>
        <authorList>
            <person name="Pulido-Suarez L."/>
            <person name="Peix A."/>
            <person name="Igual J.M."/>
            <person name="Socas-Perez N."/>
            <person name="Velazquez E."/>
            <person name="Flores-Felix J.D."/>
            <person name="Leon-Barrios M."/>
        </authorList>
    </citation>
    <scope>NUCLEOTIDE SEQUENCE</scope>
    <source>
        <strain evidence="9">SSUT16</strain>
    </source>
</reference>
<comment type="catalytic activity">
    <reaction evidence="6">
        <text>glycolate + A = glyoxylate + AH2</text>
        <dbReference type="Rhea" id="RHEA:21264"/>
        <dbReference type="ChEBI" id="CHEBI:13193"/>
        <dbReference type="ChEBI" id="CHEBI:17499"/>
        <dbReference type="ChEBI" id="CHEBI:29805"/>
        <dbReference type="ChEBI" id="CHEBI:36655"/>
        <dbReference type="EC" id="1.1.99.14"/>
    </reaction>
</comment>
<dbReference type="AlphaFoldDB" id="A0A927EBB8"/>
<dbReference type="PANTHER" id="PTHR32479">
    <property type="entry name" value="GLYCOLATE OXIDASE IRON-SULFUR SUBUNIT"/>
    <property type="match status" value="1"/>
</dbReference>
<evidence type="ECO:0000256" key="6">
    <source>
        <dbReference type="PIRNR" id="PIRNR000139"/>
    </source>
</evidence>
<dbReference type="Proteomes" id="UP000619295">
    <property type="component" value="Unassembled WGS sequence"/>
</dbReference>
<keyword evidence="6" id="KW-0813">Transport</keyword>
<dbReference type="GO" id="GO:0051539">
    <property type="term" value="F:4 iron, 4 sulfur cluster binding"/>
    <property type="evidence" value="ECO:0007669"/>
    <property type="project" value="UniProtKB-UniRule"/>
</dbReference>
<name>A0A927EBB8_9HYPH</name>
<keyword evidence="6" id="KW-0249">Electron transport</keyword>
<dbReference type="EMBL" id="JACXWY010000015">
    <property type="protein sequence ID" value="MBD3848151.1"/>
    <property type="molecule type" value="Genomic_DNA"/>
</dbReference>
<comment type="catalytic activity">
    <reaction evidence="6">
        <text>(R)-lactate + A = pyruvate + AH2</text>
        <dbReference type="Rhea" id="RHEA:15089"/>
        <dbReference type="ChEBI" id="CHEBI:13193"/>
        <dbReference type="ChEBI" id="CHEBI:15361"/>
        <dbReference type="ChEBI" id="CHEBI:16004"/>
        <dbReference type="ChEBI" id="CHEBI:17499"/>
    </reaction>
</comment>
<evidence type="ECO:0000313" key="10">
    <source>
        <dbReference type="Proteomes" id="UP000619295"/>
    </source>
</evidence>
<keyword evidence="4 6" id="KW-0408">Iron</keyword>
<gene>
    <name evidence="9" type="primary">glcF</name>
    <name evidence="9" type="ORF">IED13_20830</name>
</gene>
<proteinExistence type="predicted"/>
<dbReference type="Gene3D" id="1.10.1060.10">
    <property type="entry name" value="Alpha-helical ferredoxin"/>
    <property type="match status" value="1"/>
</dbReference>
<dbReference type="InterPro" id="IPR009051">
    <property type="entry name" value="Helical_ferredxn"/>
</dbReference>
<comment type="caution">
    <text evidence="9">The sequence shown here is derived from an EMBL/GenBank/DDBJ whole genome shotgun (WGS) entry which is preliminary data.</text>
</comment>
<dbReference type="PIRSF" id="PIRSF000139">
    <property type="entry name" value="Glc_ox_4Fe-4S"/>
    <property type="match status" value="1"/>
</dbReference>
<feature type="region of interest" description="Disordered" evidence="7">
    <location>
        <begin position="428"/>
        <end position="457"/>
    </location>
</feature>
<dbReference type="EC" id="1.1.99.14" evidence="6"/>
<evidence type="ECO:0000256" key="1">
    <source>
        <dbReference type="ARBA" id="ARBA00022485"/>
    </source>
</evidence>
<keyword evidence="1 6" id="KW-0004">4Fe-4S</keyword>
<organism evidence="9 10">
    <name type="scientific">Bosea spartocytisi</name>
    <dbReference type="NCBI Taxonomy" id="2773451"/>
    <lineage>
        <taxon>Bacteria</taxon>
        <taxon>Pseudomonadati</taxon>
        <taxon>Pseudomonadota</taxon>
        <taxon>Alphaproteobacteria</taxon>
        <taxon>Hyphomicrobiales</taxon>
        <taxon>Boseaceae</taxon>
        <taxon>Bosea</taxon>
    </lineage>
</organism>
<keyword evidence="2 6" id="KW-0479">Metal-binding</keyword>
<dbReference type="RefSeq" id="WP_191125323.1">
    <property type="nucleotide sequence ID" value="NZ_JACXWY010000015.1"/>
</dbReference>